<keyword evidence="1" id="KW-1133">Transmembrane helix</keyword>
<keyword evidence="1" id="KW-0472">Membrane</keyword>
<dbReference type="STRING" id="1611254.A0A2G5TMB8"/>
<comment type="caution">
    <text evidence="3">The sequence shown here is derived from an EMBL/GenBank/DDBJ whole genome shotgun (WGS) entry which is preliminary data.</text>
</comment>
<accession>A0A2G5TMB8</accession>
<evidence type="ECO:0000313" key="4">
    <source>
        <dbReference type="Proteomes" id="UP000230233"/>
    </source>
</evidence>
<evidence type="ECO:0000313" key="3">
    <source>
        <dbReference type="EMBL" id="PIC28398.1"/>
    </source>
</evidence>
<protein>
    <submittedName>
        <fullName evidence="3">Uncharacterized protein</fullName>
    </submittedName>
</protein>
<gene>
    <name evidence="3" type="primary">Cni-sdz-31</name>
    <name evidence="3" type="synonym">Cnig_chr_V.g20327</name>
    <name evidence="3" type="ORF">B9Z55_020327</name>
</gene>
<reference evidence="4" key="1">
    <citation type="submission" date="2017-10" db="EMBL/GenBank/DDBJ databases">
        <title>Rapid genome shrinkage in a self-fertile nematode reveals novel sperm competition proteins.</title>
        <authorList>
            <person name="Yin D."/>
            <person name="Schwarz E.M."/>
            <person name="Thomas C.G."/>
            <person name="Felde R.L."/>
            <person name="Korf I.F."/>
            <person name="Cutter A.D."/>
            <person name="Schartner C.M."/>
            <person name="Ralston E.J."/>
            <person name="Meyer B.J."/>
            <person name="Haag E.S."/>
        </authorList>
    </citation>
    <scope>NUCLEOTIDE SEQUENCE [LARGE SCALE GENOMIC DNA]</scope>
    <source>
        <strain evidence="4">JU1422</strain>
    </source>
</reference>
<dbReference type="PANTHER" id="PTHR35855:SF3">
    <property type="entry name" value="SKN-1 DEPENDENT ZYGOTIC TRANSCRIPT"/>
    <property type="match status" value="1"/>
</dbReference>
<dbReference type="EMBL" id="PDUG01000005">
    <property type="protein sequence ID" value="PIC28398.1"/>
    <property type="molecule type" value="Genomic_DNA"/>
</dbReference>
<feature type="signal peptide" evidence="2">
    <location>
        <begin position="1"/>
        <end position="17"/>
    </location>
</feature>
<dbReference type="PANTHER" id="PTHR35855">
    <property type="entry name" value="PROTEIN CBG11437-RELATED"/>
    <property type="match status" value="1"/>
</dbReference>
<dbReference type="InterPro" id="IPR053132">
    <property type="entry name" value="Mesendoderm_Regulator"/>
</dbReference>
<dbReference type="OrthoDB" id="5851446at2759"/>
<sequence length="254" mass="28083">MASILLILLSIFSLVSATGHLRIEFTASNNCALRMITAFSDETIQLSMGEKRVTSFHPAPGTRDKVRFSLSTASGKAVVYDFALKNTGQQIRNIYEDTDLVVLIQSSYECNEGFFGLTCEFVGSSSSTTTTTTTTTTTVTTTSKKTTPTESPLVTTTQAVLISSYQNNSLTIIFILVAIIISLTALIIVFGCLLISSRRSPQHLVFPDKTKRLEKETFAAENKCKLLMEEEHIYEEIRYTTAPLRSIFSQKSEI</sequence>
<organism evidence="3 4">
    <name type="scientific">Caenorhabditis nigoni</name>
    <dbReference type="NCBI Taxonomy" id="1611254"/>
    <lineage>
        <taxon>Eukaryota</taxon>
        <taxon>Metazoa</taxon>
        <taxon>Ecdysozoa</taxon>
        <taxon>Nematoda</taxon>
        <taxon>Chromadorea</taxon>
        <taxon>Rhabditida</taxon>
        <taxon>Rhabditina</taxon>
        <taxon>Rhabditomorpha</taxon>
        <taxon>Rhabditoidea</taxon>
        <taxon>Rhabditidae</taxon>
        <taxon>Peloderinae</taxon>
        <taxon>Caenorhabditis</taxon>
    </lineage>
</organism>
<name>A0A2G5TMB8_9PELO</name>
<evidence type="ECO:0000256" key="1">
    <source>
        <dbReference type="SAM" id="Phobius"/>
    </source>
</evidence>
<dbReference type="Proteomes" id="UP000230233">
    <property type="component" value="Chromosome V"/>
</dbReference>
<feature type="transmembrane region" description="Helical" evidence="1">
    <location>
        <begin position="172"/>
        <end position="195"/>
    </location>
</feature>
<feature type="chain" id="PRO_5013821655" evidence="2">
    <location>
        <begin position="18"/>
        <end position="254"/>
    </location>
</feature>
<proteinExistence type="predicted"/>
<keyword evidence="1" id="KW-0812">Transmembrane</keyword>
<dbReference type="AlphaFoldDB" id="A0A2G5TMB8"/>
<evidence type="ECO:0000256" key="2">
    <source>
        <dbReference type="SAM" id="SignalP"/>
    </source>
</evidence>
<keyword evidence="4" id="KW-1185">Reference proteome</keyword>
<keyword evidence="2" id="KW-0732">Signal</keyword>